<organism evidence="1 2">
    <name type="scientific">Pseudonocardia yuanmonensis</name>
    <dbReference type="NCBI Taxonomy" id="1095914"/>
    <lineage>
        <taxon>Bacteria</taxon>
        <taxon>Bacillati</taxon>
        <taxon>Actinomycetota</taxon>
        <taxon>Actinomycetes</taxon>
        <taxon>Pseudonocardiales</taxon>
        <taxon>Pseudonocardiaceae</taxon>
        <taxon>Pseudonocardia</taxon>
    </lineage>
</organism>
<keyword evidence="2" id="KW-1185">Reference proteome</keyword>
<reference evidence="2" key="1">
    <citation type="journal article" date="2019" name="Int. J. Syst. Evol. Microbiol.">
        <title>The Global Catalogue of Microorganisms (GCM) 10K type strain sequencing project: providing services to taxonomists for standard genome sequencing and annotation.</title>
        <authorList>
            <consortium name="The Broad Institute Genomics Platform"/>
            <consortium name="The Broad Institute Genome Sequencing Center for Infectious Disease"/>
            <person name="Wu L."/>
            <person name="Ma J."/>
        </authorList>
    </citation>
    <scope>NUCLEOTIDE SEQUENCE [LARGE SCALE GENOMIC DNA]</scope>
    <source>
        <strain evidence="2">JCM 18055</strain>
    </source>
</reference>
<gene>
    <name evidence="1" type="ORF">GCM10023215_36770</name>
</gene>
<proteinExistence type="predicted"/>
<evidence type="ECO:0000313" key="2">
    <source>
        <dbReference type="Proteomes" id="UP001500325"/>
    </source>
</evidence>
<comment type="caution">
    <text evidence="1">The sequence shown here is derived from an EMBL/GenBank/DDBJ whole genome shotgun (WGS) entry which is preliminary data.</text>
</comment>
<dbReference type="EMBL" id="BAABIC010000012">
    <property type="protein sequence ID" value="GAA4695595.1"/>
    <property type="molecule type" value="Genomic_DNA"/>
</dbReference>
<evidence type="ECO:0000313" key="1">
    <source>
        <dbReference type="EMBL" id="GAA4695595.1"/>
    </source>
</evidence>
<protein>
    <submittedName>
        <fullName evidence="1">Uncharacterized protein</fullName>
    </submittedName>
</protein>
<accession>A0ABP8WW43</accession>
<dbReference type="Proteomes" id="UP001500325">
    <property type="component" value="Unassembled WGS sequence"/>
</dbReference>
<sequence length="78" mass="9242">MYERRGLRPETLTPMSEQQWFYCLKHHTVEGPDGCRAADRLGPYPDRETAARALEIARERTEAADRYDEEWRERGSTR</sequence>
<name>A0ABP8WW43_9PSEU</name>